<evidence type="ECO:0000313" key="2">
    <source>
        <dbReference type="EMBL" id="GBN01592.1"/>
    </source>
</evidence>
<dbReference type="AlphaFoldDB" id="A0A4Y2KHY8"/>
<organism evidence="2 3">
    <name type="scientific">Araneus ventricosus</name>
    <name type="common">Orbweaver spider</name>
    <name type="synonym">Epeira ventricosa</name>
    <dbReference type="NCBI Taxonomy" id="182803"/>
    <lineage>
        <taxon>Eukaryota</taxon>
        <taxon>Metazoa</taxon>
        <taxon>Ecdysozoa</taxon>
        <taxon>Arthropoda</taxon>
        <taxon>Chelicerata</taxon>
        <taxon>Arachnida</taxon>
        <taxon>Araneae</taxon>
        <taxon>Araneomorphae</taxon>
        <taxon>Entelegynae</taxon>
        <taxon>Araneoidea</taxon>
        <taxon>Araneidae</taxon>
        <taxon>Araneus</taxon>
    </lineage>
</organism>
<name>A0A4Y2KHY8_ARAVE</name>
<dbReference type="OrthoDB" id="8122238at2759"/>
<reference evidence="2 3" key="1">
    <citation type="journal article" date="2019" name="Sci. Rep.">
        <title>Orb-weaving spider Araneus ventricosus genome elucidates the spidroin gene catalogue.</title>
        <authorList>
            <person name="Kono N."/>
            <person name="Nakamura H."/>
            <person name="Ohtoshi R."/>
            <person name="Moran D.A.P."/>
            <person name="Shinohara A."/>
            <person name="Yoshida Y."/>
            <person name="Fujiwara M."/>
            <person name="Mori M."/>
            <person name="Tomita M."/>
            <person name="Arakawa K."/>
        </authorList>
    </citation>
    <scope>NUCLEOTIDE SEQUENCE [LARGE SCALE GENOMIC DNA]</scope>
</reference>
<evidence type="ECO:0000256" key="1">
    <source>
        <dbReference type="SAM" id="MobiDB-lite"/>
    </source>
</evidence>
<dbReference type="Proteomes" id="UP000499080">
    <property type="component" value="Unassembled WGS sequence"/>
</dbReference>
<feature type="region of interest" description="Disordered" evidence="1">
    <location>
        <begin position="1"/>
        <end position="23"/>
    </location>
</feature>
<sequence length="170" mass="19089">MPDPSPSEGDSSSKDNDVSNNGIMCTKKIRPIHSLRLEPTPDPNPRFATDHVVLLRPKKESSSEENRKLVENTLTSRNSAAKINRISKVSKAGLIIEATSLADLEAFQAEIMALVFPLWEITSRSPDLRGVDRKLLFSESRMISTKTDYSKASWLRIIFCATQRINLFSR</sequence>
<feature type="compositionally biased region" description="Low complexity" evidence="1">
    <location>
        <begin position="1"/>
        <end position="10"/>
    </location>
</feature>
<dbReference type="EMBL" id="BGPR01004631">
    <property type="protein sequence ID" value="GBN01592.1"/>
    <property type="molecule type" value="Genomic_DNA"/>
</dbReference>
<accession>A0A4Y2KHY8</accession>
<proteinExistence type="predicted"/>
<keyword evidence="3" id="KW-1185">Reference proteome</keyword>
<evidence type="ECO:0000313" key="3">
    <source>
        <dbReference type="Proteomes" id="UP000499080"/>
    </source>
</evidence>
<protein>
    <submittedName>
        <fullName evidence="2">Uncharacterized protein</fullName>
    </submittedName>
</protein>
<comment type="caution">
    <text evidence="2">The sequence shown here is derived from an EMBL/GenBank/DDBJ whole genome shotgun (WGS) entry which is preliminary data.</text>
</comment>
<gene>
    <name evidence="2" type="ORF">AVEN_244670_1</name>
</gene>